<evidence type="ECO:0000313" key="2">
    <source>
        <dbReference type="EMBL" id="KAG1819827.1"/>
    </source>
</evidence>
<comment type="caution">
    <text evidence="2">The sequence shown here is derived from an EMBL/GenBank/DDBJ whole genome shotgun (WGS) entry which is preliminary data.</text>
</comment>
<dbReference type="RefSeq" id="XP_041195362.1">
    <property type="nucleotide sequence ID" value="XM_041332668.1"/>
</dbReference>
<name>A0A9P7EG18_9AGAM</name>
<sequence length="430" mass="48570">MSAGESQDHLADWLTKAEYTAGIDPEDQSDKEDENLPDLTVHVDNEGYPCLSTGFKSLMLKNQQKVVQKVFQKAYVVISSNPQAAVPWGHITQDLDHYLDMDCIPRNVVIKDPSHLQKDTISTIFLLWKLCANCNEPILRFIGYKEGDFYDSLAKKGDVSQKSRKNQKYVEVSDDEDKVLKKVPLANLSSDEEKDLAIVQKLAETQTTDSKGKARKQHLPGWSSWMWSEEYLPQNMHYDIQASFTALKKLENYIIRSHGWDMIVILGLGLLHECRCAQKYEADEAGNDIPEYLGTSILGIQVGKKIEEVITRIQAKVKAMLPDDHEKQMSVSKEVHMRCLENKRQVKERREVEQARVAAEKRAVEEAHIAKERAATLKKASGTKAGEKVKGKRPATDMNDSPMKKVKTSAPPAPPCHSARGKVPLKKYKD</sequence>
<dbReference type="Proteomes" id="UP000807769">
    <property type="component" value="Unassembled WGS sequence"/>
</dbReference>
<organism evidence="2 3">
    <name type="scientific">Suillus subaureus</name>
    <dbReference type="NCBI Taxonomy" id="48587"/>
    <lineage>
        <taxon>Eukaryota</taxon>
        <taxon>Fungi</taxon>
        <taxon>Dikarya</taxon>
        <taxon>Basidiomycota</taxon>
        <taxon>Agaricomycotina</taxon>
        <taxon>Agaricomycetes</taxon>
        <taxon>Agaricomycetidae</taxon>
        <taxon>Boletales</taxon>
        <taxon>Suillineae</taxon>
        <taxon>Suillaceae</taxon>
        <taxon>Suillus</taxon>
    </lineage>
</organism>
<protein>
    <submittedName>
        <fullName evidence="2">Uncharacterized protein</fullName>
    </submittedName>
</protein>
<dbReference type="EMBL" id="JABBWG010000009">
    <property type="protein sequence ID" value="KAG1819827.1"/>
    <property type="molecule type" value="Genomic_DNA"/>
</dbReference>
<feature type="compositionally biased region" description="Basic residues" evidence="1">
    <location>
        <begin position="419"/>
        <end position="430"/>
    </location>
</feature>
<gene>
    <name evidence="2" type="ORF">BJ212DRAFT_1298234</name>
</gene>
<feature type="region of interest" description="Disordered" evidence="1">
    <location>
        <begin position="373"/>
        <end position="430"/>
    </location>
</feature>
<keyword evidence="3" id="KW-1185">Reference proteome</keyword>
<evidence type="ECO:0000313" key="3">
    <source>
        <dbReference type="Proteomes" id="UP000807769"/>
    </source>
</evidence>
<reference evidence="2" key="1">
    <citation type="journal article" date="2020" name="New Phytol.">
        <title>Comparative genomics reveals dynamic genome evolution in host specialist ectomycorrhizal fungi.</title>
        <authorList>
            <person name="Lofgren L.A."/>
            <person name="Nguyen N.H."/>
            <person name="Vilgalys R."/>
            <person name="Ruytinx J."/>
            <person name="Liao H.L."/>
            <person name="Branco S."/>
            <person name="Kuo A."/>
            <person name="LaButti K."/>
            <person name="Lipzen A."/>
            <person name="Andreopoulos W."/>
            <person name="Pangilinan J."/>
            <person name="Riley R."/>
            <person name="Hundley H."/>
            <person name="Na H."/>
            <person name="Barry K."/>
            <person name="Grigoriev I.V."/>
            <person name="Stajich J.E."/>
            <person name="Kennedy P.G."/>
        </authorList>
    </citation>
    <scope>NUCLEOTIDE SEQUENCE</scope>
    <source>
        <strain evidence="2">MN1</strain>
    </source>
</reference>
<accession>A0A9P7EG18</accession>
<dbReference type="GeneID" id="64626685"/>
<dbReference type="OrthoDB" id="2691455at2759"/>
<evidence type="ECO:0000256" key="1">
    <source>
        <dbReference type="SAM" id="MobiDB-lite"/>
    </source>
</evidence>
<dbReference type="AlphaFoldDB" id="A0A9P7EG18"/>
<proteinExistence type="predicted"/>